<name>A0A1I3YUF5_9HYPH</name>
<dbReference type="EMBL" id="FOSN01000006">
    <property type="protein sequence ID" value="SFK35537.1"/>
    <property type="molecule type" value="Genomic_DNA"/>
</dbReference>
<organism evidence="1 2">
    <name type="scientific">Methylocapsa palsarum</name>
    <dbReference type="NCBI Taxonomy" id="1612308"/>
    <lineage>
        <taxon>Bacteria</taxon>
        <taxon>Pseudomonadati</taxon>
        <taxon>Pseudomonadota</taxon>
        <taxon>Alphaproteobacteria</taxon>
        <taxon>Hyphomicrobiales</taxon>
        <taxon>Beijerinckiaceae</taxon>
        <taxon>Methylocapsa</taxon>
    </lineage>
</organism>
<dbReference type="STRING" id="1612308.SAMN05444581_106196"/>
<evidence type="ECO:0000313" key="1">
    <source>
        <dbReference type="EMBL" id="SFK35537.1"/>
    </source>
</evidence>
<dbReference type="OrthoDB" id="7280253at2"/>
<sequence>MSSAKIDKIHAGEGIFLKVGSKFLDLTIDLSDVSFEDCPPISHYRLAVREGLWLRRLLVAAGDEPEVGTALALATSEPDESLEGAPARPARITTIGIVWNAQPDFSGQGP</sequence>
<proteinExistence type="predicted"/>
<evidence type="ECO:0000313" key="2">
    <source>
        <dbReference type="Proteomes" id="UP000198755"/>
    </source>
</evidence>
<dbReference type="RefSeq" id="WP_139223572.1">
    <property type="nucleotide sequence ID" value="NZ_FOSN01000006.1"/>
</dbReference>
<keyword evidence="2" id="KW-1185">Reference proteome</keyword>
<accession>A0A1I3YUF5</accession>
<dbReference type="AlphaFoldDB" id="A0A1I3YUF5"/>
<gene>
    <name evidence="1" type="ORF">SAMN05444581_106196</name>
</gene>
<dbReference type="Proteomes" id="UP000198755">
    <property type="component" value="Unassembled WGS sequence"/>
</dbReference>
<reference evidence="1 2" key="1">
    <citation type="submission" date="2016-10" db="EMBL/GenBank/DDBJ databases">
        <authorList>
            <person name="de Groot N.N."/>
        </authorList>
    </citation>
    <scope>NUCLEOTIDE SEQUENCE [LARGE SCALE GENOMIC DNA]</scope>
    <source>
        <strain evidence="1 2">NE2</strain>
    </source>
</reference>
<protein>
    <submittedName>
        <fullName evidence="1">Uncharacterized protein</fullName>
    </submittedName>
</protein>